<dbReference type="AlphaFoldDB" id="A0A4Z0LWL6"/>
<comment type="similarity">
    <text evidence="2">Belongs to the bacterial PQQ dehydrogenase family.</text>
</comment>
<sequence length="650" mass="69560">MKRDAVSRGIKFLACVALLANQAQAGAALDSNRADDYQAGTKYSSLQQINRANVGELELAWEYHTGDLAPEGFQGLVAFEDHPRLVDGKLIVCSIERRVIALDPASGEELWTFDPGRSASMTKKCRGVGHWVDRDAPAGTQCRSRLFLGTDDYRLLAIDAATGRACEDFGEDGVVAMPTDRPLLWTGEVAAGSDPAVVGNVVVVASAVVDSQRVAAPSGRVLAFDARSGAPLWQFDPVPRDPNDPAMTSWGKGTEGFGQGNVWSSMAVDNKLGLVYLPTTSTSDDFYGGNRPGDNHYTTSVVALRGATGEVAWHYQLVHHNVFDYDIPTRPMLIDYPVNGRLVPALLQNTKQGLVFIFDRASGEPLVPIAEQPVPQTGAVPGEQLSPTQPIPQGMPTLAPQGFSPDDVWGFTPLDRHLCRKKVEEHLWGPAYMPASLQGTVISPAFGGGPNWGGGAYDPHSHVMVVPSNRVPNIIRLIPRDELQLEGGFKVEASGKMVFENKGSPYAPEIQPLLSIFGAPCSEPPWAALTALDIVQKKILWEVPLGSIKELSPIPLDWNLGAPGAGGPLLTAGGLVFIGYATDNTLRAFDAASGEVLWQAPLPAPANSVPVTYEVDGEQYLVVPAGGHSVYGKTTGDSVRAYRLPRAAAH</sequence>
<dbReference type="Gene3D" id="2.140.10.10">
    <property type="entry name" value="Quinoprotein alcohol dehydrogenase-like superfamily"/>
    <property type="match status" value="1"/>
</dbReference>
<dbReference type="InterPro" id="IPR002372">
    <property type="entry name" value="PQQ_rpt_dom"/>
</dbReference>
<evidence type="ECO:0000256" key="3">
    <source>
        <dbReference type="ARBA" id="ARBA00023002"/>
    </source>
</evidence>
<dbReference type="EMBL" id="SRLE01000012">
    <property type="protein sequence ID" value="TGD71803.1"/>
    <property type="molecule type" value="Genomic_DNA"/>
</dbReference>
<evidence type="ECO:0000313" key="6">
    <source>
        <dbReference type="EMBL" id="TGD71803.1"/>
    </source>
</evidence>
<dbReference type="CDD" id="cd10280">
    <property type="entry name" value="PQQ_mGDH"/>
    <property type="match status" value="1"/>
</dbReference>
<comment type="caution">
    <text evidence="6">The sequence shown here is derived from an EMBL/GenBank/DDBJ whole genome shotgun (WGS) entry which is preliminary data.</text>
</comment>
<evidence type="ECO:0000256" key="4">
    <source>
        <dbReference type="SAM" id="SignalP"/>
    </source>
</evidence>
<protein>
    <submittedName>
        <fullName evidence="6">Pyrroloquinoline quinone-dependent dehydrogenase</fullName>
    </submittedName>
</protein>
<feature type="signal peptide" evidence="4">
    <location>
        <begin position="1"/>
        <end position="25"/>
    </location>
</feature>
<keyword evidence="4" id="KW-0732">Signal</keyword>
<name>A0A4Z0LWL6_9GAMM</name>
<dbReference type="Pfam" id="PF01011">
    <property type="entry name" value="PQQ"/>
    <property type="match status" value="1"/>
</dbReference>
<evidence type="ECO:0000313" key="7">
    <source>
        <dbReference type="Proteomes" id="UP000298050"/>
    </source>
</evidence>
<gene>
    <name evidence="6" type="ORF">E4634_16950</name>
</gene>
<reference evidence="6 7" key="1">
    <citation type="submission" date="2019-04" db="EMBL/GenBank/DDBJ databases">
        <title>Taxonomy of novel Haliea sp. from mangrove soil of West Coast of India.</title>
        <authorList>
            <person name="Verma A."/>
            <person name="Kumar P."/>
            <person name="Krishnamurthi S."/>
        </authorList>
    </citation>
    <scope>NUCLEOTIDE SEQUENCE [LARGE SCALE GENOMIC DNA]</scope>
    <source>
        <strain evidence="6 7">SAOS-164</strain>
    </source>
</reference>
<accession>A0A4Z0LWL6</accession>
<dbReference type="OrthoDB" id="9794322at2"/>
<dbReference type="GO" id="GO:0016614">
    <property type="term" value="F:oxidoreductase activity, acting on CH-OH group of donors"/>
    <property type="evidence" value="ECO:0007669"/>
    <property type="project" value="InterPro"/>
</dbReference>
<dbReference type="PANTHER" id="PTHR32303">
    <property type="entry name" value="QUINOPROTEIN ALCOHOL DEHYDROGENASE (CYTOCHROME C)"/>
    <property type="match status" value="1"/>
</dbReference>
<feature type="chain" id="PRO_5021253164" evidence="4">
    <location>
        <begin position="26"/>
        <end position="650"/>
    </location>
</feature>
<feature type="domain" description="Pyrrolo-quinoline quinone repeat" evidence="5">
    <location>
        <begin position="38"/>
        <end position="620"/>
    </location>
</feature>
<dbReference type="SMART" id="SM00564">
    <property type="entry name" value="PQQ"/>
    <property type="match status" value="5"/>
</dbReference>
<evidence type="ECO:0000259" key="5">
    <source>
        <dbReference type="Pfam" id="PF01011"/>
    </source>
</evidence>
<dbReference type="RefSeq" id="WP_135445847.1">
    <property type="nucleotide sequence ID" value="NZ_SRLE01000012.1"/>
</dbReference>
<dbReference type="GO" id="GO:0016020">
    <property type="term" value="C:membrane"/>
    <property type="evidence" value="ECO:0007669"/>
    <property type="project" value="InterPro"/>
</dbReference>
<dbReference type="SUPFAM" id="SSF50998">
    <property type="entry name" value="Quinoprotein alcohol dehydrogenase-like"/>
    <property type="match status" value="1"/>
</dbReference>
<proteinExistence type="inferred from homology"/>
<evidence type="ECO:0000256" key="2">
    <source>
        <dbReference type="ARBA" id="ARBA00008156"/>
    </source>
</evidence>
<keyword evidence="3" id="KW-0560">Oxidoreductase</keyword>
<organism evidence="6 7">
    <name type="scientific">Mangrovimicrobium sediminis</name>
    <dbReference type="NCBI Taxonomy" id="2562682"/>
    <lineage>
        <taxon>Bacteria</taxon>
        <taxon>Pseudomonadati</taxon>
        <taxon>Pseudomonadota</taxon>
        <taxon>Gammaproteobacteria</taxon>
        <taxon>Cellvibrionales</taxon>
        <taxon>Halieaceae</taxon>
        <taxon>Mangrovimicrobium</taxon>
    </lineage>
</organism>
<comment type="cofactor">
    <cofactor evidence="1">
        <name>pyrroloquinoline quinone</name>
        <dbReference type="ChEBI" id="CHEBI:58442"/>
    </cofactor>
</comment>
<dbReference type="InterPro" id="IPR018391">
    <property type="entry name" value="PQQ_b-propeller_rpt"/>
</dbReference>
<dbReference type="Proteomes" id="UP000298050">
    <property type="component" value="Unassembled WGS sequence"/>
</dbReference>
<evidence type="ECO:0000256" key="1">
    <source>
        <dbReference type="ARBA" id="ARBA00001931"/>
    </source>
</evidence>
<dbReference type="InterPro" id="IPR011047">
    <property type="entry name" value="Quinoprotein_ADH-like_sf"/>
</dbReference>
<keyword evidence="7" id="KW-1185">Reference proteome</keyword>
<dbReference type="PANTHER" id="PTHR32303:SF4">
    <property type="entry name" value="QUINOPROTEIN GLUCOSE DEHYDROGENASE"/>
    <property type="match status" value="1"/>
</dbReference>
<dbReference type="InterPro" id="IPR017511">
    <property type="entry name" value="PQQ_mDH"/>
</dbReference>
<dbReference type="GO" id="GO:0048038">
    <property type="term" value="F:quinone binding"/>
    <property type="evidence" value="ECO:0007669"/>
    <property type="project" value="InterPro"/>
</dbReference>